<dbReference type="AlphaFoldDB" id="A0A2K2H5W8"/>
<protein>
    <recommendedName>
        <fullName evidence="1">FHA domain-containing protein</fullName>
    </recommendedName>
</protein>
<proteinExistence type="predicted"/>
<evidence type="ECO:0000313" key="3">
    <source>
        <dbReference type="Proteomes" id="UP000236340"/>
    </source>
</evidence>
<dbReference type="RefSeq" id="WP_103116834.1">
    <property type="nucleotide sequence ID" value="NZ_PPFX01000059.1"/>
</dbReference>
<dbReference type="Gene3D" id="2.60.200.20">
    <property type="match status" value="1"/>
</dbReference>
<dbReference type="EMBL" id="PPFX01000059">
    <property type="protein sequence ID" value="PNU18639.1"/>
    <property type="molecule type" value="Genomic_DNA"/>
</dbReference>
<dbReference type="Pfam" id="PF00498">
    <property type="entry name" value="FHA"/>
    <property type="match status" value="1"/>
</dbReference>
<name>A0A2K2H5W8_9BACT</name>
<dbReference type="InterPro" id="IPR038268">
    <property type="entry name" value="RHH_sf"/>
</dbReference>
<evidence type="ECO:0000259" key="1">
    <source>
        <dbReference type="PROSITE" id="PS50006"/>
    </source>
</evidence>
<comment type="caution">
    <text evidence="2">The sequence shown here is derived from an EMBL/GenBank/DDBJ whole genome shotgun (WGS) entry which is preliminary data.</text>
</comment>
<reference evidence="2 3" key="1">
    <citation type="journal article" date="2018" name="Genome Announc.">
        <title>Genome Sequence of Geothermobacter sp. HR-1 Iron Reducer from the Loihi Seamount.</title>
        <authorList>
            <person name="Smith H."/>
            <person name="Abuyen K."/>
            <person name="Tremblay J."/>
            <person name="Savalia P."/>
            <person name="Perez-Rodriguez I."/>
            <person name="Emerson D."/>
            <person name="Tully B."/>
            <person name="Amend J."/>
        </authorList>
    </citation>
    <scope>NUCLEOTIDE SEQUENCE [LARGE SCALE GENOMIC DNA]</scope>
    <source>
        <strain evidence="2 3">HR-1</strain>
    </source>
</reference>
<dbReference type="SUPFAM" id="SSF49879">
    <property type="entry name" value="SMAD/FHA domain"/>
    <property type="match status" value="1"/>
</dbReference>
<dbReference type="PROSITE" id="PS50006">
    <property type="entry name" value="FHA_DOMAIN"/>
    <property type="match status" value="1"/>
</dbReference>
<sequence>MVTKRSIIIDGSVTSISMEPIFWQEVDRRAEQLGLPWQDYMRRLLSGLHDAPNRSSAVRETLVGMLQDEGGRQQRPRLEAWWQLKSGSEVRETGTKGVRLFAGRGGVNDLVFDDAEVSRRHLMLVYDGRHWWAIDLESKNGLYLGRKRVPMAKLQPGKPVRIGNSELTLLQS</sequence>
<gene>
    <name evidence="2" type="ORF">C2E25_16585</name>
</gene>
<accession>A0A2K2H5W8</accession>
<dbReference type="InterPro" id="IPR000253">
    <property type="entry name" value="FHA_dom"/>
</dbReference>
<dbReference type="InterPro" id="IPR027373">
    <property type="entry name" value="RHH_dom"/>
</dbReference>
<dbReference type="Gene3D" id="1.10.3990.20">
    <property type="entry name" value="protein bp1543"/>
    <property type="match status" value="1"/>
</dbReference>
<feature type="domain" description="FHA" evidence="1">
    <location>
        <begin position="100"/>
        <end position="149"/>
    </location>
</feature>
<evidence type="ECO:0000313" key="2">
    <source>
        <dbReference type="EMBL" id="PNU18639.1"/>
    </source>
</evidence>
<dbReference type="SMART" id="SM00240">
    <property type="entry name" value="FHA"/>
    <property type="match status" value="1"/>
</dbReference>
<dbReference type="Proteomes" id="UP000236340">
    <property type="component" value="Unassembled WGS sequence"/>
</dbReference>
<dbReference type="Pfam" id="PF13467">
    <property type="entry name" value="RHH_4"/>
    <property type="match status" value="1"/>
</dbReference>
<dbReference type="OrthoDB" id="7869657at2"/>
<organism evidence="2 3">
    <name type="scientific">Geothermobacter hydrogeniphilus</name>
    <dbReference type="NCBI Taxonomy" id="1969733"/>
    <lineage>
        <taxon>Bacteria</taxon>
        <taxon>Pseudomonadati</taxon>
        <taxon>Thermodesulfobacteriota</taxon>
        <taxon>Desulfuromonadia</taxon>
        <taxon>Desulfuromonadales</taxon>
        <taxon>Geothermobacteraceae</taxon>
        <taxon>Geothermobacter</taxon>
    </lineage>
</organism>
<dbReference type="CDD" id="cd00060">
    <property type="entry name" value="FHA"/>
    <property type="match status" value="1"/>
</dbReference>
<dbReference type="InterPro" id="IPR008984">
    <property type="entry name" value="SMAD_FHA_dom_sf"/>
</dbReference>